<keyword evidence="3" id="KW-1185">Reference proteome</keyword>
<dbReference type="Pfam" id="PF00092">
    <property type="entry name" value="VWA"/>
    <property type="match status" value="1"/>
</dbReference>
<proteinExistence type="predicted"/>
<name>A0AA36GV37_CYLNA</name>
<dbReference type="InterPro" id="IPR002035">
    <property type="entry name" value="VWF_A"/>
</dbReference>
<organism evidence="2 3">
    <name type="scientific">Cylicocyclus nassatus</name>
    <name type="common">Nematode worm</name>
    <dbReference type="NCBI Taxonomy" id="53992"/>
    <lineage>
        <taxon>Eukaryota</taxon>
        <taxon>Metazoa</taxon>
        <taxon>Ecdysozoa</taxon>
        <taxon>Nematoda</taxon>
        <taxon>Chromadorea</taxon>
        <taxon>Rhabditida</taxon>
        <taxon>Rhabditina</taxon>
        <taxon>Rhabditomorpha</taxon>
        <taxon>Strongyloidea</taxon>
        <taxon>Strongylidae</taxon>
        <taxon>Cylicocyclus</taxon>
    </lineage>
</organism>
<dbReference type="Proteomes" id="UP001176961">
    <property type="component" value="Unassembled WGS sequence"/>
</dbReference>
<evidence type="ECO:0000313" key="2">
    <source>
        <dbReference type="EMBL" id="CAJ0598915.1"/>
    </source>
</evidence>
<comment type="caution">
    <text evidence="2">The sequence shown here is derived from an EMBL/GenBank/DDBJ whole genome shotgun (WGS) entry which is preliminary data.</text>
</comment>
<dbReference type="CDD" id="cd00198">
    <property type="entry name" value="vWFA"/>
    <property type="match status" value="1"/>
</dbReference>
<dbReference type="InterPro" id="IPR036465">
    <property type="entry name" value="vWFA_dom_sf"/>
</dbReference>
<evidence type="ECO:0000259" key="1">
    <source>
        <dbReference type="Pfam" id="PF00092"/>
    </source>
</evidence>
<dbReference type="AlphaFoldDB" id="A0AA36GV37"/>
<feature type="domain" description="VWFA" evidence="1">
    <location>
        <begin position="129"/>
        <end position="272"/>
    </location>
</feature>
<dbReference type="EMBL" id="CATQJL010000223">
    <property type="protein sequence ID" value="CAJ0598915.1"/>
    <property type="molecule type" value="Genomic_DNA"/>
</dbReference>
<reference evidence="2" key="1">
    <citation type="submission" date="2023-07" db="EMBL/GenBank/DDBJ databases">
        <authorList>
            <consortium name="CYATHOMIX"/>
        </authorList>
    </citation>
    <scope>NUCLEOTIDE SEQUENCE</scope>
    <source>
        <strain evidence="2">N/A</strain>
    </source>
</reference>
<evidence type="ECO:0000313" key="3">
    <source>
        <dbReference type="Proteomes" id="UP001176961"/>
    </source>
</evidence>
<sequence>MAFLSNHDFYMKPAKKTGIRIIYVKIRTHVHAWLDSARRIGGLNVIEADDERFSFASEIMKKLCNGADGPRTWAQRRGDCNKAATYNEKLKQCECLDPKSDGRVLYPETYGQYPPGVVCMSCDVSAKSIVFVLDASETMGDEEWSKVLELISTVGKIVKDARTAMIVTKVDRPYVAMELGHHKEADFKIFIARNQDSPGVFTVTGAGMKMARLILEKETADDRILMIFATGQPDIKDGGFECDPLPDCGDRQLEEAELARKTGIRIIYIKMRHDGYAWLDDSRRIGGLNLIEADDERFSFASEIMKKLCNSVV</sequence>
<gene>
    <name evidence="2" type="ORF">CYNAS_LOCUS10898</name>
</gene>
<dbReference type="SUPFAM" id="SSF53300">
    <property type="entry name" value="vWA-like"/>
    <property type="match status" value="1"/>
</dbReference>
<dbReference type="Gene3D" id="3.40.50.410">
    <property type="entry name" value="von Willebrand factor, type A domain"/>
    <property type="match status" value="1"/>
</dbReference>
<accession>A0AA36GV37</accession>
<protein>
    <recommendedName>
        <fullName evidence="1">VWFA domain-containing protein</fullName>
    </recommendedName>
</protein>